<comment type="caution">
    <text evidence="1">The sequence shown here is derived from an EMBL/GenBank/DDBJ whole genome shotgun (WGS) entry which is preliminary data.</text>
</comment>
<name>A0ABX0MK02_9BURK</name>
<dbReference type="Proteomes" id="UP000819052">
    <property type="component" value="Unassembled WGS sequence"/>
</dbReference>
<organism evidence="1 2">
    <name type="scientific">Massilia aquatica</name>
    <dbReference type="NCBI Taxonomy" id="2609000"/>
    <lineage>
        <taxon>Bacteria</taxon>
        <taxon>Pseudomonadati</taxon>
        <taxon>Pseudomonadota</taxon>
        <taxon>Betaproteobacteria</taxon>
        <taxon>Burkholderiales</taxon>
        <taxon>Oxalobacteraceae</taxon>
        <taxon>Telluria group</taxon>
        <taxon>Massilia</taxon>
    </lineage>
</organism>
<gene>
    <name evidence="1" type="ORF">F1609_31310</name>
</gene>
<dbReference type="EMBL" id="VVIW01000035">
    <property type="protein sequence ID" value="NHZ44612.1"/>
    <property type="molecule type" value="Genomic_DNA"/>
</dbReference>
<evidence type="ECO:0000313" key="2">
    <source>
        <dbReference type="Proteomes" id="UP000819052"/>
    </source>
</evidence>
<keyword evidence="2" id="KW-1185">Reference proteome</keyword>
<proteinExistence type="predicted"/>
<dbReference type="RefSeq" id="WP_167081433.1">
    <property type="nucleotide sequence ID" value="NZ_VVIW01000035.1"/>
</dbReference>
<reference evidence="1 2" key="1">
    <citation type="submission" date="2019-09" db="EMBL/GenBank/DDBJ databases">
        <title>Taxonomy of Antarctic Massilia spp.: description of Massilia rubra sp. nov., Massilia aquatica sp. nov., Massilia mucilaginosa sp. nov., Massilia frigida sp. nov. isolated from streams, lakes and regoliths.</title>
        <authorList>
            <person name="Holochova P."/>
            <person name="Sedlacek I."/>
            <person name="Kralova S."/>
            <person name="Maslanova I."/>
            <person name="Busse H.-J."/>
            <person name="Stankova E."/>
            <person name="Vrbovska V."/>
            <person name="Kovarovic V."/>
            <person name="Bartak M."/>
            <person name="Svec P."/>
            <person name="Pantucek R."/>
        </authorList>
    </citation>
    <scope>NUCLEOTIDE SEQUENCE [LARGE SCALE GENOMIC DNA]</scope>
    <source>
        <strain evidence="1 2">CCM 8693</strain>
    </source>
</reference>
<evidence type="ECO:0000313" key="1">
    <source>
        <dbReference type="EMBL" id="NHZ44612.1"/>
    </source>
</evidence>
<protein>
    <submittedName>
        <fullName evidence="1">Uncharacterized protein</fullName>
    </submittedName>
</protein>
<sequence length="197" mass="22145">MMNHILQASSGEIIPLSFFPRTQAEAISQIQEGFPRPVALCSRFNFTSTSEYSMDGYPWRLVLAEYSLVFYSDETYGSTKLRALVGQLDLLQAKHDDVHQWLKMALRNIDRCALVLSTNKLDDGSDCLLLTHQKTSTTFVELFIDTSDSLEFALLPFRTLKTGGLSTEITVPNLKFALDSVPSSLRLLGFDVQVVER</sequence>
<accession>A0ABX0MK02</accession>